<reference evidence="2" key="1">
    <citation type="journal article" date="2017" name="Nature">
        <title>The sunflower genome provides insights into oil metabolism, flowering and Asterid evolution.</title>
        <authorList>
            <person name="Badouin H."/>
            <person name="Gouzy J."/>
            <person name="Grassa C.J."/>
            <person name="Murat F."/>
            <person name="Staton S.E."/>
            <person name="Cottret L."/>
            <person name="Lelandais-Briere C."/>
            <person name="Owens G.L."/>
            <person name="Carrere S."/>
            <person name="Mayjonade B."/>
            <person name="Legrand L."/>
            <person name="Gill N."/>
            <person name="Kane N.C."/>
            <person name="Bowers J.E."/>
            <person name="Hubner S."/>
            <person name="Bellec A."/>
            <person name="Berard A."/>
            <person name="Berges H."/>
            <person name="Blanchet N."/>
            <person name="Boniface M.C."/>
            <person name="Brunel D."/>
            <person name="Catrice O."/>
            <person name="Chaidir N."/>
            <person name="Claudel C."/>
            <person name="Donnadieu C."/>
            <person name="Faraut T."/>
            <person name="Fievet G."/>
            <person name="Helmstetter N."/>
            <person name="King M."/>
            <person name="Knapp S.J."/>
            <person name="Lai Z."/>
            <person name="Le Paslier M.C."/>
            <person name="Lippi Y."/>
            <person name="Lorenzon L."/>
            <person name="Mandel J.R."/>
            <person name="Marage G."/>
            <person name="Marchand G."/>
            <person name="Marquand E."/>
            <person name="Bret-Mestries E."/>
            <person name="Morien E."/>
            <person name="Nambeesan S."/>
            <person name="Nguyen T."/>
            <person name="Pegot-Espagnet P."/>
            <person name="Pouilly N."/>
            <person name="Raftis F."/>
            <person name="Sallet E."/>
            <person name="Schiex T."/>
            <person name="Thomas J."/>
            <person name="Vandecasteele C."/>
            <person name="Vares D."/>
            <person name="Vear F."/>
            <person name="Vautrin S."/>
            <person name="Crespi M."/>
            <person name="Mangin B."/>
            <person name="Burke J.M."/>
            <person name="Salse J."/>
            <person name="Munos S."/>
            <person name="Vincourt P."/>
            <person name="Rieseberg L.H."/>
            <person name="Langlade N.B."/>
        </authorList>
    </citation>
    <scope>NUCLEOTIDE SEQUENCE [LARGE SCALE GENOMIC DNA]</scope>
    <source>
        <strain evidence="2">cv. SF193</strain>
    </source>
</reference>
<dbReference type="Proteomes" id="UP000215914">
    <property type="component" value="Chromosome 4"/>
</dbReference>
<dbReference type="AlphaFoldDB" id="A0A251V353"/>
<protein>
    <submittedName>
        <fullName evidence="1">Uncharacterized protein</fullName>
    </submittedName>
</protein>
<dbReference type="InParanoid" id="A0A251V353"/>
<evidence type="ECO:0000313" key="2">
    <source>
        <dbReference type="Proteomes" id="UP000215914"/>
    </source>
</evidence>
<accession>A0A251V353</accession>
<dbReference type="EMBL" id="CM007893">
    <property type="protein sequence ID" value="OTG29041.1"/>
    <property type="molecule type" value="Genomic_DNA"/>
</dbReference>
<organism evidence="1 2">
    <name type="scientific">Helianthus annuus</name>
    <name type="common">Common sunflower</name>
    <dbReference type="NCBI Taxonomy" id="4232"/>
    <lineage>
        <taxon>Eukaryota</taxon>
        <taxon>Viridiplantae</taxon>
        <taxon>Streptophyta</taxon>
        <taxon>Embryophyta</taxon>
        <taxon>Tracheophyta</taxon>
        <taxon>Spermatophyta</taxon>
        <taxon>Magnoliopsida</taxon>
        <taxon>eudicotyledons</taxon>
        <taxon>Gunneridae</taxon>
        <taxon>Pentapetalae</taxon>
        <taxon>asterids</taxon>
        <taxon>campanulids</taxon>
        <taxon>Asterales</taxon>
        <taxon>Asteraceae</taxon>
        <taxon>Asteroideae</taxon>
        <taxon>Heliantheae alliance</taxon>
        <taxon>Heliantheae</taxon>
        <taxon>Helianthus</taxon>
    </lineage>
</organism>
<evidence type="ECO:0000313" key="1">
    <source>
        <dbReference type="EMBL" id="OTG29041.1"/>
    </source>
</evidence>
<keyword evidence="2" id="KW-1185">Reference proteome</keyword>
<gene>
    <name evidence="1" type="ORF">HannXRQ_Chr04g0117901</name>
</gene>
<proteinExistence type="predicted"/>
<sequence length="100" mass="11527">MPRCRFLLDHQALPPFFNCCLLARILPHLISFEHFHCSRTIFFTPSQLLSTLSLELASTFEASFLSSNLPLHKQENTRALRARVRTSSKQPVSTFQICYT</sequence>
<name>A0A251V353_HELAN</name>